<name>A0ABT7UBK1_9FIRM</name>
<keyword evidence="14" id="KW-1185">Reference proteome</keyword>
<evidence type="ECO:0000256" key="8">
    <source>
        <dbReference type="ARBA" id="ARBA00022741"/>
    </source>
</evidence>
<dbReference type="SUPFAM" id="SSF55821">
    <property type="entry name" value="YrdC/RibB"/>
    <property type="match status" value="1"/>
</dbReference>
<reference evidence="14" key="1">
    <citation type="submission" date="2023-06" db="EMBL/GenBank/DDBJ databases">
        <title>Identification and characterization of horizontal gene transfer across gut microbiota members of farm animals based on homology search.</title>
        <authorList>
            <person name="Zeman M."/>
            <person name="Kubasova T."/>
            <person name="Jahodarova E."/>
            <person name="Nykrynova M."/>
            <person name="Rychlik I."/>
        </authorList>
    </citation>
    <scope>NUCLEOTIDE SEQUENCE [LARGE SCALE GENOMIC DNA]</scope>
    <source>
        <strain evidence="14">ET39</strain>
    </source>
</reference>
<keyword evidence="6" id="KW-0819">tRNA processing</keyword>
<evidence type="ECO:0000256" key="4">
    <source>
        <dbReference type="ARBA" id="ARBA00022490"/>
    </source>
</evidence>
<keyword evidence="9" id="KW-0067">ATP-binding</keyword>
<reference evidence="13 14" key="2">
    <citation type="submission" date="2023-06" db="EMBL/GenBank/DDBJ databases">
        <title>Identification and characterization of horizontal gene transfer across gut microbiota members of farm animals based on homology search.</title>
        <authorList>
            <person name="Schwarzerova J."/>
            <person name="Nykrynova M."/>
            <person name="Jureckova K."/>
            <person name="Cejkova D."/>
            <person name="Rychlik I."/>
        </authorList>
    </citation>
    <scope>NUCLEOTIDE SEQUENCE [LARGE SCALE GENOMIC DNA]</scope>
    <source>
        <strain evidence="13 14">ET39</strain>
    </source>
</reference>
<dbReference type="Gene3D" id="3.90.870.10">
    <property type="entry name" value="DHBP synthase"/>
    <property type="match status" value="1"/>
</dbReference>
<sequence length="203" mass="22230">MTIIYEKEQIETVIRELRAGKVIAFPTDTVYGLGVCYDDEDALQRLKAAKGRPENKPIPTMVGNRRQLAEVAVVNETIERLADAFLPGALTLILRRRAQVADYVTNGLDTIGVRMPDDPFVLALIDGLGKPMLVTSANRSGEKTGTTFEEVMEQLDGRIDGIVRGTCGCLSASTIIDVSQEEIRLLREGPICREAIDKVLAKA</sequence>
<feature type="domain" description="YrdC-like" evidence="12">
    <location>
        <begin position="7"/>
        <end position="191"/>
    </location>
</feature>
<protein>
    <recommendedName>
        <fullName evidence="10">L-threonylcarbamoyladenylate synthase</fullName>
        <ecNumber evidence="3">2.7.7.87</ecNumber>
    </recommendedName>
    <alternativeName>
        <fullName evidence="10">L-threonylcarbamoyladenylate synthase</fullName>
    </alternativeName>
</protein>
<keyword evidence="8" id="KW-0547">Nucleotide-binding</keyword>
<dbReference type="PANTHER" id="PTHR17490">
    <property type="entry name" value="SUA5"/>
    <property type="match status" value="1"/>
</dbReference>
<dbReference type="Proteomes" id="UP001529340">
    <property type="component" value="Unassembled WGS sequence"/>
</dbReference>
<evidence type="ECO:0000256" key="3">
    <source>
        <dbReference type="ARBA" id="ARBA00012584"/>
    </source>
</evidence>
<keyword evidence="4" id="KW-0963">Cytoplasm</keyword>
<keyword evidence="5 13" id="KW-0808">Transferase</keyword>
<evidence type="ECO:0000256" key="2">
    <source>
        <dbReference type="ARBA" id="ARBA00007663"/>
    </source>
</evidence>
<organism evidence="13 14">
    <name type="scientific">Amedibacillus dolichus</name>
    <dbReference type="NCBI Taxonomy" id="31971"/>
    <lineage>
        <taxon>Bacteria</taxon>
        <taxon>Bacillati</taxon>
        <taxon>Bacillota</taxon>
        <taxon>Erysipelotrichia</taxon>
        <taxon>Erysipelotrichales</taxon>
        <taxon>Erysipelotrichaceae</taxon>
        <taxon>Amedibacillus</taxon>
    </lineage>
</organism>
<evidence type="ECO:0000256" key="11">
    <source>
        <dbReference type="ARBA" id="ARBA00048366"/>
    </source>
</evidence>
<dbReference type="RefSeq" id="WP_289607478.1">
    <property type="nucleotide sequence ID" value="NZ_JAUDCG010000016.1"/>
</dbReference>
<proteinExistence type="inferred from homology"/>
<dbReference type="EMBL" id="JAUDCG010000016">
    <property type="protein sequence ID" value="MDM8157016.1"/>
    <property type="molecule type" value="Genomic_DNA"/>
</dbReference>
<comment type="subcellular location">
    <subcellularLocation>
        <location evidence="1">Cytoplasm</location>
    </subcellularLocation>
</comment>
<accession>A0ABT7UBK1</accession>
<comment type="caution">
    <text evidence="13">The sequence shown here is derived from an EMBL/GenBank/DDBJ whole genome shotgun (WGS) entry which is preliminary data.</text>
</comment>
<dbReference type="GO" id="GO:0061710">
    <property type="term" value="F:L-threonylcarbamoyladenylate synthase"/>
    <property type="evidence" value="ECO:0007669"/>
    <property type="project" value="UniProtKB-EC"/>
</dbReference>
<comment type="catalytic activity">
    <reaction evidence="11">
        <text>L-threonine + hydrogencarbonate + ATP = L-threonylcarbamoyladenylate + diphosphate + H2O</text>
        <dbReference type="Rhea" id="RHEA:36407"/>
        <dbReference type="ChEBI" id="CHEBI:15377"/>
        <dbReference type="ChEBI" id="CHEBI:17544"/>
        <dbReference type="ChEBI" id="CHEBI:30616"/>
        <dbReference type="ChEBI" id="CHEBI:33019"/>
        <dbReference type="ChEBI" id="CHEBI:57926"/>
        <dbReference type="ChEBI" id="CHEBI:73682"/>
        <dbReference type="EC" id="2.7.7.87"/>
    </reaction>
</comment>
<dbReference type="PROSITE" id="PS51163">
    <property type="entry name" value="YRDC"/>
    <property type="match status" value="1"/>
</dbReference>
<dbReference type="InterPro" id="IPR017945">
    <property type="entry name" value="DHBP_synth_RibB-like_a/b_dom"/>
</dbReference>
<evidence type="ECO:0000313" key="13">
    <source>
        <dbReference type="EMBL" id="MDM8157016.1"/>
    </source>
</evidence>
<gene>
    <name evidence="13" type="ORF">QUV96_05120</name>
</gene>
<evidence type="ECO:0000313" key="14">
    <source>
        <dbReference type="Proteomes" id="UP001529340"/>
    </source>
</evidence>
<evidence type="ECO:0000256" key="5">
    <source>
        <dbReference type="ARBA" id="ARBA00022679"/>
    </source>
</evidence>
<dbReference type="InterPro" id="IPR050156">
    <property type="entry name" value="TC-AMP_synthase_SUA5"/>
</dbReference>
<evidence type="ECO:0000256" key="10">
    <source>
        <dbReference type="ARBA" id="ARBA00029774"/>
    </source>
</evidence>
<evidence type="ECO:0000256" key="7">
    <source>
        <dbReference type="ARBA" id="ARBA00022695"/>
    </source>
</evidence>
<reference evidence="13 14" key="3">
    <citation type="submission" date="2023-06" db="EMBL/GenBank/DDBJ databases">
        <authorList>
            <person name="Zeman M."/>
            <person name="Kubasova T."/>
            <person name="Jahodarova E."/>
            <person name="Nykrynova M."/>
            <person name="Rychlik I."/>
        </authorList>
    </citation>
    <scope>NUCLEOTIDE SEQUENCE [LARGE SCALE GENOMIC DNA]</scope>
    <source>
        <strain evidence="13 14">ET39</strain>
    </source>
</reference>
<dbReference type="InterPro" id="IPR006070">
    <property type="entry name" value="Sua5-like_dom"/>
</dbReference>
<dbReference type="EC" id="2.7.7.87" evidence="3"/>
<evidence type="ECO:0000256" key="6">
    <source>
        <dbReference type="ARBA" id="ARBA00022694"/>
    </source>
</evidence>
<dbReference type="Pfam" id="PF01300">
    <property type="entry name" value="Sua5_yciO_yrdC"/>
    <property type="match status" value="1"/>
</dbReference>
<evidence type="ECO:0000256" key="1">
    <source>
        <dbReference type="ARBA" id="ARBA00004496"/>
    </source>
</evidence>
<evidence type="ECO:0000256" key="9">
    <source>
        <dbReference type="ARBA" id="ARBA00022840"/>
    </source>
</evidence>
<keyword evidence="7 13" id="KW-0548">Nucleotidyltransferase</keyword>
<evidence type="ECO:0000259" key="12">
    <source>
        <dbReference type="PROSITE" id="PS51163"/>
    </source>
</evidence>
<dbReference type="NCBIfam" id="TIGR00057">
    <property type="entry name" value="L-threonylcarbamoyladenylate synthase"/>
    <property type="match status" value="1"/>
</dbReference>
<dbReference type="PANTHER" id="PTHR17490:SF16">
    <property type="entry name" value="THREONYLCARBAMOYL-AMP SYNTHASE"/>
    <property type="match status" value="1"/>
</dbReference>
<comment type="similarity">
    <text evidence="2">Belongs to the SUA5 family.</text>
</comment>